<name>A0A7U4J717_9SPHN</name>
<dbReference type="Pfam" id="PF00082">
    <property type="entry name" value="Peptidase_S8"/>
    <property type="match status" value="1"/>
</dbReference>
<dbReference type="InterPro" id="IPR024079">
    <property type="entry name" value="MetalloPept_cat_dom_sf"/>
</dbReference>
<keyword evidence="4" id="KW-1185">Reference proteome</keyword>
<dbReference type="GO" id="GO:0004252">
    <property type="term" value="F:serine-type endopeptidase activity"/>
    <property type="evidence" value="ECO:0007669"/>
    <property type="project" value="InterPro"/>
</dbReference>
<dbReference type="KEGG" id="sphi:TS85_05275"/>
<dbReference type="CDD" id="cd00306">
    <property type="entry name" value="Peptidases_S8_S53"/>
    <property type="match status" value="1"/>
</dbReference>
<feature type="region of interest" description="Disordered" evidence="1">
    <location>
        <begin position="181"/>
        <end position="204"/>
    </location>
</feature>
<feature type="region of interest" description="Disordered" evidence="1">
    <location>
        <begin position="419"/>
        <end position="440"/>
    </location>
</feature>
<dbReference type="InterPro" id="IPR036852">
    <property type="entry name" value="Peptidase_S8/S53_dom_sf"/>
</dbReference>
<dbReference type="GO" id="GO:0006508">
    <property type="term" value="P:proteolysis"/>
    <property type="evidence" value="ECO:0007669"/>
    <property type="project" value="InterPro"/>
</dbReference>
<dbReference type="SUPFAM" id="SSF55486">
    <property type="entry name" value="Metalloproteases ('zincins'), catalytic domain"/>
    <property type="match status" value="1"/>
</dbReference>
<organism evidence="3 4">
    <name type="scientific">Sphingomonas hengshuiensis</name>
    <dbReference type="NCBI Taxonomy" id="1609977"/>
    <lineage>
        <taxon>Bacteria</taxon>
        <taxon>Pseudomonadati</taxon>
        <taxon>Pseudomonadota</taxon>
        <taxon>Alphaproteobacteria</taxon>
        <taxon>Sphingomonadales</taxon>
        <taxon>Sphingomonadaceae</taxon>
        <taxon>Sphingomonas</taxon>
    </lineage>
</organism>
<evidence type="ECO:0000259" key="2">
    <source>
        <dbReference type="Pfam" id="PF00082"/>
    </source>
</evidence>
<dbReference type="Gene3D" id="3.40.50.200">
    <property type="entry name" value="Peptidase S8/S53 domain"/>
    <property type="match status" value="1"/>
</dbReference>
<dbReference type="EMBL" id="CP010836">
    <property type="protein sequence ID" value="AJP71317.1"/>
    <property type="molecule type" value="Genomic_DNA"/>
</dbReference>
<evidence type="ECO:0000313" key="3">
    <source>
        <dbReference type="EMBL" id="AJP71317.1"/>
    </source>
</evidence>
<reference evidence="3 4" key="1">
    <citation type="journal article" date="2015" name="Int. J. Syst. Evol. Microbiol.">
        <title>Sphingomonas hengshuiensis sp. nov., isolated from lake wetland.</title>
        <authorList>
            <person name="Wei S."/>
            <person name="Wang T."/>
            <person name="Liu H."/>
            <person name="Zhang C."/>
            <person name="Guo J."/>
            <person name="Wang Q."/>
            <person name="Liang K."/>
            <person name="Zhang Z."/>
        </authorList>
    </citation>
    <scope>NUCLEOTIDE SEQUENCE [LARGE SCALE GENOMIC DNA]</scope>
    <source>
        <strain evidence="3 4">WHSC-8</strain>
    </source>
</reference>
<evidence type="ECO:0000313" key="4">
    <source>
        <dbReference type="Proteomes" id="UP000032300"/>
    </source>
</evidence>
<dbReference type="InterPro" id="IPR000209">
    <property type="entry name" value="Peptidase_S8/S53_dom"/>
</dbReference>
<dbReference type="SUPFAM" id="SSF52743">
    <property type="entry name" value="Subtilisin-like"/>
    <property type="match status" value="1"/>
</dbReference>
<dbReference type="Gene3D" id="3.40.390.10">
    <property type="entry name" value="Collagenase (Catalytic Domain)"/>
    <property type="match status" value="1"/>
</dbReference>
<dbReference type="AlphaFoldDB" id="A0A7U4J717"/>
<evidence type="ECO:0000256" key="1">
    <source>
        <dbReference type="SAM" id="MobiDB-lite"/>
    </source>
</evidence>
<dbReference type="Proteomes" id="UP000032300">
    <property type="component" value="Chromosome"/>
</dbReference>
<protein>
    <recommendedName>
        <fullName evidence="2">Peptidase S8/S53 domain-containing protein</fullName>
    </recommendedName>
</protein>
<sequence>MVAGKPQFWPKGARALTYAVDRNSFPDTATYDLVVKSLGAAAKEWMNVCITCGLSIRHLTEQDLAPKEGQSTFIVRYNKVPSPYLALAFFPGDASEKRYLHVFPGYADTSYDYVGVFRHELGHILGYRHENIQKDAGCWQAESGSWMPLSDYDPRSVMHYFCKDPAGLKLALTETDRTSHTAVYSGAGPPKGPIEHGTPGEGSAGLVQTVPVASQDRATSLQDAVPGQQRPDQPALRISFLGGTVMTDMAATLNRLAAAPRILRTETMQVTRGQTPESLLKTLGVPISNAGIEQLLRTLNGPGFDSRKVKAGETIVLPSLRVTTRRTARVFIPRDRAEQAEKRAILNGWQSKSTILQSVNGFDRVEFNAYDATIPLDSDVQVVAALLRLTVPEAKSLRSQNVIIDTQLTQSRPAKAFSTDQDYKSMCGPPQAEGGKPAPPPSTLGYEFFVDADKDLGPQLAKLPPPNGKPVVYIIDTKVQPNPALSGALLDSPAAASISPWNCRWVDFVEALHHGNHMAGIIASRNNQGFIGLASTALIGSIEWHRADQGTPPKLVQTSDREYRLATVIDQVTGQPGLDVFLIASEFKQYTETELDKEGQLRSAATRQNFTLAHKAVFEARPLLIAAAGQSENGSPPVRLTTTSAHAPQGLGDLENVVVVTACEICTRGKVVLQPSAFFGVWPDPIVHLAAPGGKPLPGWVSSAEVSASQGTSPAAAYVSGVAADMIARYPALYLQAEQVKRRLQLTAWPILPTSDPMDTAWTKVASGVVDYQRAMLDPSQTWLKDAGGWRDVKLKGWSGSLRFIDAEGNIEVFDSDRVLRVLNVSPGKPEASFALYLASEKTPRKRGYVRRWGPMSLMDGQAKLLLCDGSVLVADIEEVILPTITRGPTVCE</sequence>
<feature type="domain" description="Peptidase S8/S53" evidence="2">
    <location>
        <begin position="470"/>
        <end position="759"/>
    </location>
</feature>
<dbReference type="GO" id="GO:0008237">
    <property type="term" value="F:metallopeptidase activity"/>
    <property type="evidence" value="ECO:0007669"/>
    <property type="project" value="InterPro"/>
</dbReference>
<proteinExistence type="predicted"/>
<accession>A0A7U4J717</accession>
<reference evidence="3 4" key="2">
    <citation type="submission" date="2015-02" db="EMBL/GenBank/DDBJ databases">
        <title>The complete genome of Sphingomonas hengshuiensis sp. WHSC-8 isolated from soil of Hengshui Lake.</title>
        <authorList>
            <person name="Wei S."/>
            <person name="Guo J."/>
            <person name="Su C."/>
            <person name="Wu R."/>
            <person name="Zhang Z."/>
            <person name="Liang K."/>
            <person name="Li H."/>
            <person name="Wang T."/>
            <person name="Liu H."/>
            <person name="Zhang C."/>
            <person name="Li Z."/>
            <person name="Wang Q."/>
            <person name="Meng J."/>
        </authorList>
    </citation>
    <scope>NUCLEOTIDE SEQUENCE [LARGE SCALE GENOMIC DNA]</scope>
    <source>
        <strain evidence="3 4">WHSC-8</strain>
    </source>
</reference>
<gene>
    <name evidence="3" type="ORF">TS85_05275</name>
</gene>